<sequence>MLLSTCRVFADFSATLLMRHEYVTLYAEEEQIPGAHQRELAHLSTPFAFVDG</sequence>
<evidence type="ECO:0000313" key="1">
    <source>
        <dbReference type="EMBL" id="GHO47226.1"/>
    </source>
</evidence>
<protein>
    <submittedName>
        <fullName evidence="1">Uncharacterized protein</fullName>
    </submittedName>
</protein>
<keyword evidence="2" id="KW-1185">Reference proteome</keyword>
<evidence type="ECO:0000313" key="2">
    <source>
        <dbReference type="Proteomes" id="UP000612362"/>
    </source>
</evidence>
<organism evidence="1 2">
    <name type="scientific">Ktedonospora formicarum</name>
    <dbReference type="NCBI Taxonomy" id="2778364"/>
    <lineage>
        <taxon>Bacteria</taxon>
        <taxon>Bacillati</taxon>
        <taxon>Chloroflexota</taxon>
        <taxon>Ktedonobacteria</taxon>
        <taxon>Ktedonobacterales</taxon>
        <taxon>Ktedonobacteraceae</taxon>
        <taxon>Ktedonospora</taxon>
    </lineage>
</organism>
<comment type="caution">
    <text evidence="1">The sequence shown here is derived from an EMBL/GenBank/DDBJ whole genome shotgun (WGS) entry which is preliminary data.</text>
</comment>
<gene>
    <name evidence="1" type="ORF">KSX_53890</name>
</gene>
<accession>A0A8J3I1U6</accession>
<reference evidence="1" key="1">
    <citation type="submission" date="2020-10" db="EMBL/GenBank/DDBJ databases">
        <title>Taxonomic study of unclassified bacteria belonging to the class Ktedonobacteria.</title>
        <authorList>
            <person name="Yabe S."/>
            <person name="Wang C.M."/>
            <person name="Zheng Y."/>
            <person name="Sakai Y."/>
            <person name="Cavaletti L."/>
            <person name="Monciardini P."/>
            <person name="Donadio S."/>
        </authorList>
    </citation>
    <scope>NUCLEOTIDE SEQUENCE</scope>
    <source>
        <strain evidence="1">SOSP1-1</strain>
    </source>
</reference>
<dbReference type="EMBL" id="BNJF01000003">
    <property type="protein sequence ID" value="GHO47226.1"/>
    <property type="molecule type" value="Genomic_DNA"/>
</dbReference>
<dbReference type="AlphaFoldDB" id="A0A8J3I1U6"/>
<proteinExistence type="predicted"/>
<dbReference type="Proteomes" id="UP000612362">
    <property type="component" value="Unassembled WGS sequence"/>
</dbReference>
<name>A0A8J3I1U6_9CHLR</name>